<name>A0AA85K6J7_TRIRE</name>
<evidence type="ECO:0000313" key="2">
    <source>
        <dbReference type="WBParaSite" id="TREG1_62650.1"/>
    </source>
</evidence>
<accession>A0AA85K6J7</accession>
<protein>
    <submittedName>
        <fullName evidence="2">Uncharacterized protein</fullName>
    </submittedName>
</protein>
<keyword evidence="1" id="KW-1185">Reference proteome</keyword>
<reference evidence="1" key="1">
    <citation type="submission" date="2022-06" db="EMBL/GenBank/DDBJ databases">
        <authorList>
            <person name="Berger JAMES D."/>
            <person name="Berger JAMES D."/>
        </authorList>
    </citation>
    <scope>NUCLEOTIDE SEQUENCE [LARGE SCALE GENOMIC DNA]</scope>
</reference>
<sequence>IYCVFEARPFEEFTGWHHTNPEIEDNLKIDHKSYSSLAKTEKAELILDGQKIECTLGQRSKVVEIS</sequence>
<dbReference type="AlphaFoldDB" id="A0AA85K6J7"/>
<proteinExistence type="predicted"/>
<evidence type="ECO:0000313" key="1">
    <source>
        <dbReference type="Proteomes" id="UP000050795"/>
    </source>
</evidence>
<reference evidence="2" key="2">
    <citation type="submission" date="2023-11" db="UniProtKB">
        <authorList>
            <consortium name="WormBaseParasite"/>
        </authorList>
    </citation>
    <scope>IDENTIFICATION</scope>
</reference>
<dbReference type="WBParaSite" id="TREG1_62650.1">
    <property type="protein sequence ID" value="TREG1_62650.1"/>
    <property type="gene ID" value="TREG1_62650"/>
</dbReference>
<dbReference type="Proteomes" id="UP000050795">
    <property type="component" value="Unassembled WGS sequence"/>
</dbReference>
<organism evidence="1 2">
    <name type="scientific">Trichobilharzia regenti</name>
    <name type="common">Nasal bird schistosome</name>
    <dbReference type="NCBI Taxonomy" id="157069"/>
    <lineage>
        <taxon>Eukaryota</taxon>
        <taxon>Metazoa</taxon>
        <taxon>Spiralia</taxon>
        <taxon>Lophotrochozoa</taxon>
        <taxon>Platyhelminthes</taxon>
        <taxon>Trematoda</taxon>
        <taxon>Digenea</taxon>
        <taxon>Strigeidida</taxon>
        <taxon>Schistosomatoidea</taxon>
        <taxon>Schistosomatidae</taxon>
        <taxon>Trichobilharzia</taxon>
    </lineage>
</organism>